<dbReference type="Pfam" id="PF08713">
    <property type="entry name" value="DNA_alkylation"/>
    <property type="match status" value="1"/>
</dbReference>
<dbReference type="Gene3D" id="1.20.1660.10">
    <property type="entry name" value="Hypothetical protein (EF3068)"/>
    <property type="match status" value="1"/>
</dbReference>
<dbReference type="AlphaFoldDB" id="A0A5C4T0W4"/>
<dbReference type="InterPro" id="IPR014825">
    <property type="entry name" value="DNA_alkylation"/>
</dbReference>
<reference evidence="1 2" key="1">
    <citation type="submission" date="2019-05" db="EMBL/GenBank/DDBJ databases">
        <title>We sequenced the genome of Paenibacillus hemerocallicola KCTC 33185 for further insight into its adaptation and study the phylogeny of Paenibacillus.</title>
        <authorList>
            <person name="Narsing Rao M.P."/>
        </authorList>
    </citation>
    <scope>NUCLEOTIDE SEQUENCE [LARGE SCALE GENOMIC DNA]</scope>
    <source>
        <strain evidence="1 2">KCTC 33185</strain>
    </source>
</reference>
<dbReference type="InterPro" id="IPR016024">
    <property type="entry name" value="ARM-type_fold"/>
</dbReference>
<dbReference type="PANTHER" id="PTHR34070:SF1">
    <property type="entry name" value="DNA ALKYLATION REPAIR PROTEIN"/>
    <property type="match status" value="1"/>
</dbReference>
<proteinExistence type="predicted"/>
<dbReference type="PANTHER" id="PTHR34070">
    <property type="entry name" value="ARMADILLO-TYPE FOLD"/>
    <property type="match status" value="1"/>
</dbReference>
<comment type="caution">
    <text evidence="1">The sequence shown here is derived from an EMBL/GenBank/DDBJ whole genome shotgun (WGS) entry which is preliminary data.</text>
</comment>
<gene>
    <name evidence="1" type="ORF">FE784_29255</name>
</gene>
<accession>A0A5C4T0W4</accession>
<evidence type="ECO:0000313" key="1">
    <source>
        <dbReference type="EMBL" id="TNJ62732.1"/>
    </source>
</evidence>
<name>A0A5C4T0W4_9BACL</name>
<dbReference type="OrthoDB" id="9775346at2"/>
<sequence>MNVWISDLQARFAACSNRNEAEAMKTYMRGQFEFAGIKSPLRKSVVGEWLSSRGPVPAGLLEQTVLGLWELPEREFQYAAMDVLAKQAKRLDERHLEMLESLVVTKPWWDTVDIIAASLIGPILLRDPLLAPMRAELWITSDDMWLQRTALLFQLKYKRNTDEDLLFDHIRRTAESREFFIRKAIGWALREYSKTDPGAVIRFVESEPLSPLSKREALKWLDRRRSGIVPETNGQPSTH</sequence>
<dbReference type="Gene3D" id="1.25.40.290">
    <property type="entry name" value="ARM repeat domains"/>
    <property type="match status" value="1"/>
</dbReference>
<dbReference type="CDD" id="cd07064">
    <property type="entry name" value="AlkD_like_1"/>
    <property type="match status" value="1"/>
</dbReference>
<keyword evidence="2" id="KW-1185">Reference proteome</keyword>
<dbReference type="EMBL" id="VDCQ01000054">
    <property type="protein sequence ID" value="TNJ62732.1"/>
    <property type="molecule type" value="Genomic_DNA"/>
</dbReference>
<evidence type="ECO:0000313" key="2">
    <source>
        <dbReference type="Proteomes" id="UP000307943"/>
    </source>
</evidence>
<dbReference type="Proteomes" id="UP000307943">
    <property type="component" value="Unassembled WGS sequence"/>
</dbReference>
<dbReference type="RefSeq" id="WP_139605802.1">
    <property type="nucleotide sequence ID" value="NZ_VDCQ01000054.1"/>
</dbReference>
<organism evidence="1 2">
    <name type="scientific">Paenibacillus hemerocallicola</name>
    <dbReference type="NCBI Taxonomy" id="1172614"/>
    <lineage>
        <taxon>Bacteria</taxon>
        <taxon>Bacillati</taxon>
        <taxon>Bacillota</taxon>
        <taxon>Bacilli</taxon>
        <taxon>Bacillales</taxon>
        <taxon>Paenibacillaceae</taxon>
        <taxon>Paenibacillus</taxon>
    </lineage>
</organism>
<dbReference type="SUPFAM" id="SSF48371">
    <property type="entry name" value="ARM repeat"/>
    <property type="match status" value="1"/>
</dbReference>
<protein>
    <submittedName>
        <fullName evidence="1">DNA alkylation repair protein</fullName>
    </submittedName>
</protein>